<evidence type="ECO:0000313" key="3">
    <source>
        <dbReference type="EMBL" id="KAF5733037.1"/>
    </source>
</evidence>
<keyword evidence="1" id="KW-0472">Membrane</keyword>
<dbReference type="InterPro" id="IPR006598">
    <property type="entry name" value="CAP10"/>
</dbReference>
<dbReference type="Proteomes" id="UP000593562">
    <property type="component" value="Unassembled WGS sequence"/>
</dbReference>
<organism evidence="3 4">
    <name type="scientific">Tripterygium wilfordii</name>
    <name type="common">Thunder God vine</name>
    <dbReference type="NCBI Taxonomy" id="458696"/>
    <lineage>
        <taxon>Eukaryota</taxon>
        <taxon>Viridiplantae</taxon>
        <taxon>Streptophyta</taxon>
        <taxon>Embryophyta</taxon>
        <taxon>Tracheophyta</taxon>
        <taxon>Spermatophyta</taxon>
        <taxon>Magnoliopsida</taxon>
        <taxon>eudicotyledons</taxon>
        <taxon>Gunneridae</taxon>
        <taxon>Pentapetalae</taxon>
        <taxon>rosids</taxon>
        <taxon>fabids</taxon>
        <taxon>Celastrales</taxon>
        <taxon>Celastraceae</taxon>
        <taxon>Tripterygium</taxon>
    </lineage>
</organism>
<dbReference type="InParanoid" id="A0A7J7CG73"/>
<keyword evidence="4" id="KW-1185">Reference proteome</keyword>
<dbReference type="AlphaFoldDB" id="A0A7J7CG73"/>
<evidence type="ECO:0000256" key="1">
    <source>
        <dbReference type="SAM" id="Phobius"/>
    </source>
</evidence>
<keyword evidence="1" id="KW-1133">Transmembrane helix</keyword>
<accession>A0A7J7CG73</accession>
<feature type="domain" description="Glycosyl transferase CAP10" evidence="2">
    <location>
        <begin position="150"/>
        <end position="321"/>
    </location>
</feature>
<dbReference type="Pfam" id="PF05686">
    <property type="entry name" value="Glyco_transf_90"/>
    <property type="match status" value="1"/>
</dbReference>
<comment type="caution">
    <text evidence="3">The sequence shown here is derived from an EMBL/GenBank/DDBJ whole genome shotgun (WGS) entry which is preliminary data.</text>
</comment>
<dbReference type="EMBL" id="JAAARO010000017">
    <property type="protein sequence ID" value="KAF5733037.1"/>
    <property type="molecule type" value="Genomic_DNA"/>
</dbReference>
<feature type="transmembrane region" description="Helical" evidence="1">
    <location>
        <begin position="7"/>
        <end position="28"/>
    </location>
</feature>
<evidence type="ECO:0000259" key="2">
    <source>
        <dbReference type="SMART" id="SM00672"/>
    </source>
</evidence>
<sequence>MKTRSSITIVLFFFFISLFIGVVTVFWINDYVAEDWFASNTSLPGSTKKEYTRNCSSGNVTRTCPTTRELNQSSATTCPEYFQWIHEDLRPWQRTGISRAMLEGGQDVAHFRLVIVGGRVYVKKYKKVFQTRDVFTIWGIVQLTRLYPGMLPDLELLFYCGDKTAIKKRNYHEGSNPTSPPPVFHYCGDDDSLDIVFPDWSFWGWAEINVRPWKSLLEDIKEGNKRINWKDRLPYAYWKGNARVGGRADLMKCNVSDKYDWNGRFYLQARTLGHPYICKHINSVVMDLKKLNLESKEITQGFVIRIGIKKLKKDTRIPDYKINAHTGKSHDFFIIF</sequence>
<dbReference type="SMART" id="SM00672">
    <property type="entry name" value="CAP10"/>
    <property type="match status" value="1"/>
</dbReference>
<gene>
    <name evidence="3" type="ORF">HS088_TW17G00572</name>
</gene>
<keyword evidence="3" id="KW-0808">Transferase</keyword>
<dbReference type="GO" id="GO:0016740">
    <property type="term" value="F:transferase activity"/>
    <property type="evidence" value="ECO:0007669"/>
    <property type="project" value="UniProtKB-KW"/>
</dbReference>
<dbReference type="PANTHER" id="PTHR12203">
    <property type="entry name" value="KDEL LYS-ASP-GLU-LEU CONTAINING - RELATED"/>
    <property type="match status" value="1"/>
</dbReference>
<dbReference type="InterPro" id="IPR051091">
    <property type="entry name" value="O-Glucosyltr/Glycosyltrsf_90"/>
</dbReference>
<proteinExistence type="predicted"/>
<reference evidence="3 4" key="1">
    <citation type="journal article" date="2020" name="Nat. Commun.">
        <title>Genome of Tripterygium wilfordii and identification of cytochrome P450 involved in triptolide biosynthesis.</title>
        <authorList>
            <person name="Tu L."/>
            <person name="Su P."/>
            <person name="Zhang Z."/>
            <person name="Gao L."/>
            <person name="Wang J."/>
            <person name="Hu T."/>
            <person name="Zhou J."/>
            <person name="Zhang Y."/>
            <person name="Zhao Y."/>
            <person name="Liu Y."/>
            <person name="Song Y."/>
            <person name="Tong Y."/>
            <person name="Lu Y."/>
            <person name="Yang J."/>
            <person name="Xu C."/>
            <person name="Jia M."/>
            <person name="Peters R.J."/>
            <person name="Huang L."/>
            <person name="Gao W."/>
        </authorList>
    </citation>
    <scope>NUCLEOTIDE SEQUENCE [LARGE SCALE GENOMIC DNA]</scope>
    <source>
        <strain evidence="4">cv. XIE 37</strain>
        <tissue evidence="3">Leaf</tissue>
    </source>
</reference>
<protein>
    <submittedName>
        <fullName evidence="3">O-glucosyltransferase rumi-like</fullName>
    </submittedName>
</protein>
<name>A0A7J7CG73_TRIWF</name>
<dbReference type="PANTHER" id="PTHR12203:SF85">
    <property type="entry name" value="GLYCOSYLTRANSFERASE FAMILY 90 PROTEIN"/>
    <property type="match status" value="1"/>
</dbReference>
<keyword evidence="1" id="KW-0812">Transmembrane</keyword>
<evidence type="ECO:0000313" key="4">
    <source>
        <dbReference type="Proteomes" id="UP000593562"/>
    </source>
</evidence>